<dbReference type="Proteomes" id="UP001140949">
    <property type="component" value="Unassembled WGS sequence"/>
</dbReference>
<protein>
    <submittedName>
        <fullName evidence="1">Pollen-specific leucine-rich repeat extensin-like protein 3</fullName>
    </submittedName>
</protein>
<sequence>MPTADNDSRSGRWRGRSWSDGLGEALMTVGMQALSRGERFAWRRPPSRAWEMFWPAWAAVRGCQNAAVIGLGQDRFDFDDDHMVQGGGDCAQLRKKGRSTAARSRGDATDQGKAMVGVILIESGLAEGGLPTKAAQRRCNHRGARSRTKSGTFVQSGGVRPKAGLCDAVGAAPARLW</sequence>
<evidence type="ECO:0000313" key="3">
    <source>
        <dbReference type="Proteomes" id="UP001140949"/>
    </source>
</evidence>
<accession>A0AAX6I339</accession>
<evidence type="ECO:0000313" key="1">
    <source>
        <dbReference type="EMBL" id="KAJ6847508.1"/>
    </source>
</evidence>
<reference evidence="1" key="1">
    <citation type="journal article" date="2023" name="GigaByte">
        <title>Genome assembly of the bearded iris, Iris pallida Lam.</title>
        <authorList>
            <person name="Bruccoleri R.E."/>
            <person name="Oakeley E.J."/>
            <person name="Faust A.M.E."/>
            <person name="Altorfer M."/>
            <person name="Dessus-Babus S."/>
            <person name="Burckhardt D."/>
            <person name="Oertli M."/>
            <person name="Naumann U."/>
            <person name="Petersen F."/>
            <person name="Wong J."/>
        </authorList>
    </citation>
    <scope>NUCLEOTIDE SEQUENCE</scope>
    <source>
        <strain evidence="1">GSM-AAB239-AS_SAM_17_03QT</strain>
    </source>
</reference>
<comment type="caution">
    <text evidence="1">The sequence shown here is derived from an EMBL/GenBank/DDBJ whole genome shotgun (WGS) entry which is preliminary data.</text>
</comment>
<keyword evidence="3" id="KW-1185">Reference proteome</keyword>
<name>A0AAX6I339_IRIPA</name>
<dbReference type="EMBL" id="JANAVB010005397">
    <property type="protein sequence ID" value="KAJ6847508.1"/>
    <property type="molecule type" value="Genomic_DNA"/>
</dbReference>
<dbReference type="EMBL" id="JANAVB010005397">
    <property type="protein sequence ID" value="KAJ6847509.1"/>
    <property type="molecule type" value="Genomic_DNA"/>
</dbReference>
<evidence type="ECO:0000313" key="2">
    <source>
        <dbReference type="EMBL" id="KAJ6847509.1"/>
    </source>
</evidence>
<reference evidence="1" key="2">
    <citation type="submission" date="2023-04" db="EMBL/GenBank/DDBJ databases">
        <authorList>
            <person name="Bruccoleri R.E."/>
            <person name="Oakeley E.J."/>
            <person name="Faust A.-M."/>
            <person name="Dessus-Babus S."/>
            <person name="Altorfer M."/>
            <person name="Burckhardt D."/>
            <person name="Oertli M."/>
            <person name="Naumann U."/>
            <person name="Petersen F."/>
            <person name="Wong J."/>
        </authorList>
    </citation>
    <scope>NUCLEOTIDE SEQUENCE</scope>
    <source>
        <strain evidence="1">GSM-AAB239-AS_SAM_17_03QT</strain>
        <tissue evidence="1">Leaf</tissue>
    </source>
</reference>
<proteinExistence type="predicted"/>
<gene>
    <name evidence="1" type="ORF">M6B38_277105</name>
    <name evidence="2" type="ORF">M6B38_277110</name>
</gene>
<dbReference type="AlphaFoldDB" id="A0AAX6I339"/>
<organism evidence="1 3">
    <name type="scientific">Iris pallida</name>
    <name type="common">Sweet iris</name>
    <dbReference type="NCBI Taxonomy" id="29817"/>
    <lineage>
        <taxon>Eukaryota</taxon>
        <taxon>Viridiplantae</taxon>
        <taxon>Streptophyta</taxon>
        <taxon>Embryophyta</taxon>
        <taxon>Tracheophyta</taxon>
        <taxon>Spermatophyta</taxon>
        <taxon>Magnoliopsida</taxon>
        <taxon>Liliopsida</taxon>
        <taxon>Asparagales</taxon>
        <taxon>Iridaceae</taxon>
        <taxon>Iridoideae</taxon>
        <taxon>Irideae</taxon>
        <taxon>Iris</taxon>
    </lineage>
</organism>